<dbReference type="Proteomes" id="UP000628017">
    <property type="component" value="Unassembled WGS sequence"/>
</dbReference>
<evidence type="ECO:0000256" key="6">
    <source>
        <dbReference type="ARBA" id="ARBA00022676"/>
    </source>
</evidence>
<dbReference type="Pfam" id="PF06832">
    <property type="entry name" value="BiPBP_C"/>
    <property type="match status" value="1"/>
</dbReference>
<dbReference type="EC" id="2.4.99.28" evidence="10"/>
<comment type="pathway">
    <text evidence="1">Cell wall biogenesis; peptidoglycan biosynthesis.</text>
</comment>
<keyword evidence="16" id="KW-1185">Reference proteome</keyword>
<dbReference type="InterPro" id="IPR009647">
    <property type="entry name" value="PBP_C"/>
</dbReference>
<dbReference type="NCBIfam" id="TIGR02073">
    <property type="entry name" value="PBP_1c"/>
    <property type="match status" value="1"/>
</dbReference>
<evidence type="ECO:0000256" key="1">
    <source>
        <dbReference type="ARBA" id="ARBA00004752"/>
    </source>
</evidence>
<comment type="caution">
    <text evidence="15">The sequence shown here is derived from an EMBL/GenBank/DDBJ whole genome shotgun (WGS) entry which is preliminary data.</text>
</comment>
<proteinExistence type="inferred from homology"/>
<evidence type="ECO:0000256" key="5">
    <source>
        <dbReference type="ARBA" id="ARBA00022670"/>
    </source>
</evidence>
<dbReference type="GO" id="GO:0008658">
    <property type="term" value="F:penicillin binding"/>
    <property type="evidence" value="ECO:0007669"/>
    <property type="project" value="InterPro"/>
</dbReference>
<dbReference type="SUPFAM" id="SSF53955">
    <property type="entry name" value="Lysozyme-like"/>
    <property type="match status" value="1"/>
</dbReference>
<dbReference type="InterPro" id="IPR001460">
    <property type="entry name" value="PCN-bd_Tpept"/>
</dbReference>
<dbReference type="SUPFAM" id="SSF56601">
    <property type="entry name" value="beta-lactamase/transpeptidase-like"/>
    <property type="match status" value="1"/>
</dbReference>
<protein>
    <recommendedName>
        <fullName evidence="10">peptidoglycan glycosyltransferase</fullName>
        <ecNumber evidence="10">2.4.99.28</ecNumber>
    </recommendedName>
</protein>
<comment type="similarity">
    <text evidence="2">In the C-terminal section; belongs to the transpeptidase family.</text>
</comment>
<dbReference type="Pfam" id="PF00912">
    <property type="entry name" value="Transgly"/>
    <property type="match status" value="1"/>
</dbReference>
<keyword evidence="8" id="KW-0378">Hydrolase</keyword>
<evidence type="ECO:0000313" key="16">
    <source>
        <dbReference type="Proteomes" id="UP000628017"/>
    </source>
</evidence>
<dbReference type="GO" id="GO:0009252">
    <property type="term" value="P:peptidoglycan biosynthetic process"/>
    <property type="evidence" value="ECO:0007669"/>
    <property type="project" value="InterPro"/>
</dbReference>
<dbReference type="PANTHER" id="PTHR32282">
    <property type="entry name" value="BINDING PROTEIN TRANSPEPTIDASE, PUTATIVE-RELATED"/>
    <property type="match status" value="1"/>
</dbReference>
<feature type="domain" description="Penicillin-binding C-terminal" evidence="14">
    <location>
        <begin position="602"/>
        <end position="679"/>
    </location>
</feature>
<name>A0A916QWD0_9RHOB</name>
<dbReference type="Pfam" id="PF00905">
    <property type="entry name" value="Transpeptidase"/>
    <property type="match status" value="1"/>
</dbReference>
<dbReference type="RefSeq" id="WP_188673168.1">
    <property type="nucleotide sequence ID" value="NZ_BMKA01000002.1"/>
</dbReference>
<evidence type="ECO:0000256" key="4">
    <source>
        <dbReference type="ARBA" id="ARBA00022645"/>
    </source>
</evidence>
<evidence type="ECO:0000256" key="11">
    <source>
        <dbReference type="ARBA" id="ARBA00049902"/>
    </source>
</evidence>
<gene>
    <name evidence="15" type="ORF">GCM10011498_16240</name>
</gene>
<keyword evidence="6" id="KW-0328">Glycosyltransferase</keyword>
<evidence type="ECO:0000256" key="10">
    <source>
        <dbReference type="ARBA" id="ARBA00044770"/>
    </source>
</evidence>
<dbReference type="InterPro" id="IPR012338">
    <property type="entry name" value="Beta-lactam/transpept-like"/>
</dbReference>
<reference evidence="15" key="1">
    <citation type="journal article" date="2014" name="Int. J. Syst. Evol. Microbiol.">
        <title>Complete genome sequence of Corynebacterium casei LMG S-19264T (=DSM 44701T), isolated from a smear-ripened cheese.</title>
        <authorList>
            <consortium name="US DOE Joint Genome Institute (JGI-PGF)"/>
            <person name="Walter F."/>
            <person name="Albersmeier A."/>
            <person name="Kalinowski J."/>
            <person name="Ruckert C."/>
        </authorList>
    </citation>
    <scope>NUCLEOTIDE SEQUENCE</scope>
    <source>
        <strain evidence="15">CGMCC 1.15880</strain>
    </source>
</reference>
<dbReference type="GO" id="GO:0030288">
    <property type="term" value="C:outer membrane-bounded periplasmic space"/>
    <property type="evidence" value="ECO:0007669"/>
    <property type="project" value="TreeGrafter"/>
</dbReference>
<evidence type="ECO:0000259" key="14">
    <source>
        <dbReference type="Pfam" id="PF06832"/>
    </source>
</evidence>
<evidence type="ECO:0000313" key="15">
    <source>
        <dbReference type="EMBL" id="GGA16505.1"/>
    </source>
</evidence>
<keyword evidence="9" id="KW-0511">Multifunctional enzyme</keyword>
<accession>A0A916QWD0</accession>
<evidence type="ECO:0000259" key="12">
    <source>
        <dbReference type="Pfam" id="PF00905"/>
    </source>
</evidence>
<comment type="similarity">
    <text evidence="3">In the N-terminal section; belongs to the glycosyltransferase 51 family.</text>
</comment>
<dbReference type="AlphaFoldDB" id="A0A916QWD0"/>
<dbReference type="InterPro" id="IPR001264">
    <property type="entry name" value="Glyco_trans_51"/>
</dbReference>
<dbReference type="InterPro" id="IPR023346">
    <property type="entry name" value="Lysozyme-like_dom_sf"/>
</dbReference>
<sequence length="682" mass="73413">MRLFHLFLCLVVLAIVSLGAQRGLAIWVAQTDLPALQPEVSVVVEDREGRLLRAFTVADGRWRLPVELQEVSTNYITQLIAFEDKRFYNHNGVDGLAALRAIAQALANGGVVSGGSTLTMQVARLLEESGTGSWRGKLRQMRVAWALEQRLSKSEILRLYLHLAPFGGNLEGVRAAALSYFRKEPIRLTDAQAALLVALPQSPERRRPDRHYASAVVARDRVLERGYSAGILDLGAVKAARRERVPSQKYAFDFLAPHLAERLVAEAPYLTRHSLTLDREVQKQAETLLRARVRGRHKALSGAVMVMDHQSGEVIVSVGAPDYLDAARQGFVDMTRAVRSPGSTLKPLIYGLAFEQGLAHPETVIDDRPVRFGDYAPQNFDKQFRGQLRVRKALQMSLNVPAVSLLDAVGPGVLMARMRRAGAKPLLANTRPAGLAVGLGGVGLRLQDLVAIYGAIARGGAPVGLKWRTRDVPGSVARPPVLGPVAAWYVGDILRGVPAPPSAPQNEIAYKTGTSFGHRDVWAIGFDGRHTVGVWLGRADGAAMPGELGVGLAAPLLFDLFATLKPAVTPLSPPPAAALTGTTGALPQSLRRFRPRGQIGRDSGPRITFPPDGARIALGDEAVLVAKVDRGMPPFTWLANGVPIAVAHFERQVVLDAPGSGFLALSVIDATGVSQGVRVTLD</sequence>
<evidence type="ECO:0000256" key="8">
    <source>
        <dbReference type="ARBA" id="ARBA00022801"/>
    </source>
</evidence>
<reference evidence="15" key="2">
    <citation type="submission" date="2020-09" db="EMBL/GenBank/DDBJ databases">
        <authorList>
            <person name="Sun Q."/>
            <person name="Zhou Y."/>
        </authorList>
    </citation>
    <scope>NUCLEOTIDE SEQUENCE</scope>
    <source>
        <strain evidence="15">CGMCC 1.15880</strain>
    </source>
</reference>
<dbReference type="InterPro" id="IPR050396">
    <property type="entry name" value="Glycosyltr_51/Transpeptidase"/>
</dbReference>
<dbReference type="PANTHER" id="PTHR32282:SF15">
    <property type="entry name" value="PENICILLIN-BINDING PROTEIN 1C"/>
    <property type="match status" value="1"/>
</dbReference>
<dbReference type="GO" id="GO:0004180">
    <property type="term" value="F:carboxypeptidase activity"/>
    <property type="evidence" value="ECO:0007669"/>
    <property type="project" value="UniProtKB-KW"/>
</dbReference>
<feature type="domain" description="Glycosyl transferase family 51" evidence="13">
    <location>
        <begin position="54"/>
        <end position="225"/>
    </location>
</feature>
<dbReference type="Gene3D" id="3.40.710.10">
    <property type="entry name" value="DD-peptidase/beta-lactamase superfamily"/>
    <property type="match status" value="1"/>
</dbReference>
<evidence type="ECO:0000256" key="3">
    <source>
        <dbReference type="ARBA" id="ARBA00007739"/>
    </source>
</evidence>
<evidence type="ECO:0000256" key="7">
    <source>
        <dbReference type="ARBA" id="ARBA00022679"/>
    </source>
</evidence>
<dbReference type="GO" id="GO:0008955">
    <property type="term" value="F:peptidoglycan glycosyltransferase activity"/>
    <property type="evidence" value="ECO:0007669"/>
    <property type="project" value="UniProtKB-EC"/>
</dbReference>
<comment type="catalytic activity">
    <reaction evidence="11">
        <text>[GlcNAc-(1-&gt;4)-Mur2Ac(oyl-L-Ala-gamma-D-Glu-L-Lys-D-Ala-D-Ala)](n)-di-trans,octa-cis-undecaprenyl diphosphate + beta-D-GlcNAc-(1-&gt;4)-Mur2Ac(oyl-L-Ala-gamma-D-Glu-L-Lys-D-Ala-D-Ala)-di-trans,octa-cis-undecaprenyl diphosphate = [GlcNAc-(1-&gt;4)-Mur2Ac(oyl-L-Ala-gamma-D-Glu-L-Lys-D-Ala-D-Ala)](n+1)-di-trans,octa-cis-undecaprenyl diphosphate + di-trans,octa-cis-undecaprenyl diphosphate + H(+)</text>
        <dbReference type="Rhea" id="RHEA:23708"/>
        <dbReference type="Rhea" id="RHEA-COMP:9602"/>
        <dbReference type="Rhea" id="RHEA-COMP:9603"/>
        <dbReference type="ChEBI" id="CHEBI:15378"/>
        <dbReference type="ChEBI" id="CHEBI:58405"/>
        <dbReference type="ChEBI" id="CHEBI:60033"/>
        <dbReference type="ChEBI" id="CHEBI:78435"/>
        <dbReference type="EC" id="2.4.99.28"/>
    </reaction>
</comment>
<keyword evidence="5" id="KW-0645">Protease</keyword>
<keyword evidence="4" id="KW-0121">Carboxypeptidase</keyword>
<evidence type="ECO:0000256" key="2">
    <source>
        <dbReference type="ARBA" id="ARBA00007090"/>
    </source>
</evidence>
<evidence type="ECO:0000256" key="9">
    <source>
        <dbReference type="ARBA" id="ARBA00023268"/>
    </source>
</evidence>
<evidence type="ECO:0000259" key="13">
    <source>
        <dbReference type="Pfam" id="PF00912"/>
    </source>
</evidence>
<dbReference type="InterPro" id="IPR011815">
    <property type="entry name" value="PBP_1c"/>
</dbReference>
<organism evidence="15 16">
    <name type="scientific">Neptunicoccus cionae</name>
    <dbReference type="NCBI Taxonomy" id="2035344"/>
    <lineage>
        <taxon>Bacteria</taxon>
        <taxon>Pseudomonadati</taxon>
        <taxon>Pseudomonadota</taxon>
        <taxon>Alphaproteobacteria</taxon>
        <taxon>Rhodobacterales</taxon>
        <taxon>Paracoccaceae</taxon>
        <taxon>Neptunicoccus</taxon>
    </lineage>
</organism>
<feature type="domain" description="Penicillin-binding protein transpeptidase" evidence="12">
    <location>
        <begin position="302"/>
        <end position="422"/>
    </location>
</feature>
<dbReference type="Gene3D" id="1.10.3810.10">
    <property type="entry name" value="Biosynthetic peptidoglycan transglycosylase-like"/>
    <property type="match status" value="1"/>
</dbReference>
<keyword evidence="7" id="KW-0808">Transferase</keyword>
<dbReference type="GO" id="GO:0006508">
    <property type="term" value="P:proteolysis"/>
    <property type="evidence" value="ECO:0007669"/>
    <property type="project" value="UniProtKB-KW"/>
</dbReference>
<dbReference type="InterPro" id="IPR036950">
    <property type="entry name" value="PBP_transglycosylase"/>
</dbReference>
<dbReference type="EMBL" id="BMKA01000002">
    <property type="protein sequence ID" value="GGA16505.1"/>
    <property type="molecule type" value="Genomic_DNA"/>
</dbReference>